<proteinExistence type="predicted"/>
<protein>
    <submittedName>
        <fullName evidence="2">Uncharacterized protein</fullName>
    </submittedName>
</protein>
<comment type="caution">
    <text evidence="2">The sequence shown here is derived from an EMBL/GenBank/DDBJ whole genome shotgun (WGS) entry which is preliminary data.</text>
</comment>
<evidence type="ECO:0000313" key="3">
    <source>
        <dbReference type="Proteomes" id="UP000221024"/>
    </source>
</evidence>
<name>A0A2H3NKR3_9BACT</name>
<reference evidence="2 3" key="1">
    <citation type="submission" date="2017-10" db="EMBL/GenBank/DDBJ databases">
        <title>Draft genome of Longimonas halophila.</title>
        <authorList>
            <person name="Goh K.M."/>
            <person name="Shamsir M.S."/>
            <person name="Lim S.W."/>
        </authorList>
    </citation>
    <scope>NUCLEOTIDE SEQUENCE [LARGE SCALE GENOMIC DNA]</scope>
    <source>
        <strain evidence="2 3">KCTC 42399</strain>
    </source>
</reference>
<dbReference type="EMBL" id="PDEP01000008">
    <property type="protein sequence ID" value="PEN06524.1"/>
    <property type="molecule type" value="Genomic_DNA"/>
</dbReference>
<evidence type="ECO:0000256" key="1">
    <source>
        <dbReference type="SAM" id="MobiDB-lite"/>
    </source>
</evidence>
<feature type="region of interest" description="Disordered" evidence="1">
    <location>
        <begin position="88"/>
        <end position="136"/>
    </location>
</feature>
<dbReference type="AlphaFoldDB" id="A0A2H3NKR3"/>
<gene>
    <name evidence="2" type="ORF">CRI93_09590</name>
</gene>
<keyword evidence="3" id="KW-1185">Reference proteome</keyword>
<accession>A0A2H3NKR3</accession>
<evidence type="ECO:0000313" key="2">
    <source>
        <dbReference type="EMBL" id="PEN06524.1"/>
    </source>
</evidence>
<dbReference type="Proteomes" id="UP000221024">
    <property type="component" value="Unassembled WGS sequence"/>
</dbReference>
<organism evidence="2 3">
    <name type="scientific">Longimonas halophila</name>
    <dbReference type="NCBI Taxonomy" id="1469170"/>
    <lineage>
        <taxon>Bacteria</taxon>
        <taxon>Pseudomonadati</taxon>
        <taxon>Rhodothermota</taxon>
        <taxon>Rhodothermia</taxon>
        <taxon>Rhodothermales</taxon>
        <taxon>Salisaetaceae</taxon>
        <taxon>Longimonas</taxon>
    </lineage>
</organism>
<sequence length="136" mass="15194">MLGEPLWRSRARLYPTYIELSGWSWTGRTVYRLPIETIQHVRWWGGKRDINLEITLASGKIVALYLEESAGTWNYTLRRLREENMIASEGDASADAVRDAQSTAPATDPDRSADPSPSGDTLPERTAPHRVGIAPS</sequence>